<comment type="caution">
    <text evidence="2">The sequence shown here is derived from an EMBL/GenBank/DDBJ whole genome shotgun (WGS) entry which is preliminary data.</text>
</comment>
<dbReference type="Proteomes" id="UP001187192">
    <property type="component" value="Unassembled WGS sequence"/>
</dbReference>
<dbReference type="AlphaFoldDB" id="A0AA88J259"/>
<name>A0AA88J259_FICCA</name>
<dbReference type="EMBL" id="BTGU01000103">
    <property type="protein sequence ID" value="GMN60874.1"/>
    <property type="molecule type" value="Genomic_DNA"/>
</dbReference>
<feature type="compositionally biased region" description="Polar residues" evidence="1">
    <location>
        <begin position="30"/>
        <end position="43"/>
    </location>
</feature>
<evidence type="ECO:0000313" key="2">
    <source>
        <dbReference type="EMBL" id="GMN60874.1"/>
    </source>
</evidence>
<gene>
    <name evidence="2" type="ORF">TIFTF001_029962</name>
</gene>
<evidence type="ECO:0000313" key="3">
    <source>
        <dbReference type="Proteomes" id="UP001187192"/>
    </source>
</evidence>
<reference evidence="2" key="1">
    <citation type="submission" date="2023-07" db="EMBL/GenBank/DDBJ databases">
        <title>draft genome sequence of fig (Ficus carica).</title>
        <authorList>
            <person name="Takahashi T."/>
            <person name="Nishimura K."/>
        </authorList>
    </citation>
    <scope>NUCLEOTIDE SEQUENCE</scope>
</reference>
<proteinExistence type="predicted"/>
<sequence length="188" mass="20515">MVDIADDINTATTVAMTETNTASTDLTRVARSSQQPGNHSTASTRHHQADTSPLHSMPSLYSGMMPQRITPKVNNSIRLTAHGLIPSIQIISTGVSIHALPTFTVPSGMVLPQLLLRTPPTKAFNFQQVIANMHFDKDLGKKKTRMANHWHVNTLHESNQPPETHQSSQQCTSTLASISSIRESANDS</sequence>
<feature type="region of interest" description="Disordered" evidence="1">
    <location>
        <begin position="22"/>
        <end position="67"/>
    </location>
</feature>
<evidence type="ECO:0000256" key="1">
    <source>
        <dbReference type="SAM" id="MobiDB-lite"/>
    </source>
</evidence>
<organism evidence="2 3">
    <name type="scientific">Ficus carica</name>
    <name type="common">Common fig</name>
    <dbReference type="NCBI Taxonomy" id="3494"/>
    <lineage>
        <taxon>Eukaryota</taxon>
        <taxon>Viridiplantae</taxon>
        <taxon>Streptophyta</taxon>
        <taxon>Embryophyta</taxon>
        <taxon>Tracheophyta</taxon>
        <taxon>Spermatophyta</taxon>
        <taxon>Magnoliopsida</taxon>
        <taxon>eudicotyledons</taxon>
        <taxon>Gunneridae</taxon>
        <taxon>Pentapetalae</taxon>
        <taxon>rosids</taxon>
        <taxon>fabids</taxon>
        <taxon>Rosales</taxon>
        <taxon>Moraceae</taxon>
        <taxon>Ficeae</taxon>
        <taxon>Ficus</taxon>
    </lineage>
</organism>
<accession>A0AA88J259</accession>
<keyword evidence="3" id="KW-1185">Reference proteome</keyword>
<protein>
    <submittedName>
        <fullName evidence="2">Uncharacterized protein</fullName>
    </submittedName>
</protein>